<keyword evidence="3" id="KW-1185">Reference proteome</keyword>
<dbReference type="AlphaFoldDB" id="A0AAP0KL03"/>
<proteinExistence type="predicted"/>
<dbReference type="EMBL" id="JBBNAE010000001">
    <property type="protein sequence ID" value="KAK9153574.1"/>
    <property type="molecule type" value="Genomic_DNA"/>
</dbReference>
<keyword evidence="1" id="KW-0472">Membrane</keyword>
<comment type="caution">
    <text evidence="2">The sequence shown here is derived from an EMBL/GenBank/DDBJ whole genome shotgun (WGS) entry which is preliminary data.</text>
</comment>
<feature type="transmembrane region" description="Helical" evidence="1">
    <location>
        <begin position="6"/>
        <end position="23"/>
    </location>
</feature>
<keyword evidence="1" id="KW-1133">Transmembrane helix</keyword>
<evidence type="ECO:0000256" key="1">
    <source>
        <dbReference type="SAM" id="Phobius"/>
    </source>
</evidence>
<protein>
    <submittedName>
        <fullName evidence="2">Uncharacterized protein</fullName>
    </submittedName>
</protein>
<keyword evidence="1" id="KW-0812">Transmembrane</keyword>
<reference evidence="2 3" key="1">
    <citation type="submission" date="2024-01" db="EMBL/GenBank/DDBJ databases">
        <title>Genome assemblies of Stephania.</title>
        <authorList>
            <person name="Yang L."/>
        </authorList>
    </citation>
    <scope>NUCLEOTIDE SEQUENCE [LARGE SCALE GENOMIC DNA]</scope>
    <source>
        <strain evidence="2">QJT</strain>
        <tissue evidence="2">Leaf</tissue>
    </source>
</reference>
<accession>A0AAP0KL03</accession>
<evidence type="ECO:0000313" key="3">
    <source>
        <dbReference type="Proteomes" id="UP001417504"/>
    </source>
</evidence>
<name>A0AAP0KL03_9MAGN</name>
<organism evidence="2 3">
    <name type="scientific">Stephania japonica</name>
    <dbReference type="NCBI Taxonomy" id="461633"/>
    <lineage>
        <taxon>Eukaryota</taxon>
        <taxon>Viridiplantae</taxon>
        <taxon>Streptophyta</taxon>
        <taxon>Embryophyta</taxon>
        <taxon>Tracheophyta</taxon>
        <taxon>Spermatophyta</taxon>
        <taxon>Magnoliopsida</taxon>
        <taxon>Ranunculales</taxon>
        <taxon>Menispermaceae</taxon>
        <taxon>Menispermoideae</taxon>
        <taxon>Cissampelideae</taxon>
        <taxon>Stephania</taxon>
    </lineage>
</organism>
<gene>
    <name evidence="2" type="ORF">Sjap_001054</name>
</gene>
<evidence type="ECO:0000313" key="2">
    <source>
        <dbReference type="EMBL" id="KAK9153574.1"/>
    </source>
</evidence>
<sequence>MDYYYTWLRAVVLLACLMCPALVECRVRHYKFNVSMVLGSLELDGQTVQHISHSALSSQGRAMSTISLSLAKEAHYGIMHIFYGLEQQFMEPL</sequence>
<dbReference type="Proteomes" id="UP001417504">
    <property type="component" value="Unassembled WGS sequence"/>
</dbReference>